<dbReference type="Proteomes" id="UP000000304">
    <property type="component" value="Unassembled WGS sequence"/>
</dbReference>
<evidence type="ECO:0000313" key="2">
    <source>
        <dbReference type="Proteomes" id="UP000000304"/>
    </source>
</evidence>
<protein>
    <submittedName>
        <fullName evidence="1">GD24852</fullName>
    </submittedName>
</protein>
<name>B4NUM0_DROSI</name>
<organism evidence="1 2">
    <name type="scientific">Drosophila simulans</name>
    <name type="common">Fruit fly</name>
    <dbReference type="NCBI Taxonomy" id="7240"/>
    <lineage>
        <taxon>Eukaryota</taxon>
        <taxon>Metazoa</taxon>
        <taxon>Ecdysozoa</taxon>
        <taxon>Arthropoda</taxon>
        <taxon>Hexapoda</taxon>
        <taxon>Insecta</taxon>
        <taxon>Pterygota</taxon>
        <taxon>Neoptera</taxon>
        <taxon>Endopterygota</taxon>
        <taxon>Diptera</taxon>
        <taxon>Brachycera</taxon>
        <taxon>Muscomorpha</taxon>
        <taxon>Ephydroidea</taxon>
        <taxon>Drosophilidae</taxon>
        <taxon>Drosophila</taxon>
        <taxon>Sophophora</taxon>
    </lineage>
</organism>
<dbReference type="EMBL" id="CH984118">
    <property type="protein sequence ID" value="EDX16667.1"/>
    <property type="molecule type" value="Genomic_DNA"/>
</dbReference>
<dbReference type="AlphaFoldDB" id="B4NUM0"/>
<proteinExistence type="predicted"/>
<reference evidence="1 2" key="1">
    <citation type="journal article" date="2007" name="Nature">
        <title>Evolution of genes and genomes on the Drosophila phylogeny.</title>
        <authorList>
            <consortium name="Drosophila 12 Genomes Consortium"/>
            <person name="Clark A.G."/>
            <person name="Eisen M.B."/>
            <person name="Smith D.R."/>
            <person name="Bergman C.M."/>
            <person name="Oliver B."/>
            <person name="Markow T.A."/>
            <person name="Kaufman T.C."/>
            <person name="Kellis M."/>
            <person name="Gelbart W."/>
            <person name="Iyer V.N."/>
            <person name="Pollard D.A."/>
            <person name="Sackton T.B."/>
            <person name="Larracuente A.M."/>
            <person name="Singh N.D."/>
            <person name="Abad J.P."/>
            <person name="Abt D.N."/>
            <person name="Adryan B."/>
            <person name="Aguade M."/>
            <person name="Akashi H."/>
            <person name="Anderson W.W."/>
            <person name="Aquadro C.F."/>
            <person name="Ardell D.H."/>
            <person name="Arguello R."/>
            <person name="Artieri C.G."/>
            <person name="Barbash D.A."/>
            <person name="Barker D."/>
            <person name="Barsanti P."/>
            <person name="Batterham P."/>
            <person name="Batzoglou S."/>
            <person name="Begun D."/>
            <person name="Bhutkar A."/>
            <person name="Blanco E."/>
            <person name="Bosak S.A."/>
            <person name="Bradley R.K."/>
            <person name="Brand A.D."/>
            <person name="Brent M.R."/>
            <person name="Brooks A.N."/>
            <person name="Brown R.H."/>
            <person name="Butlin R.K."/>
            <person name="Caggese C."/>
            <person name="Calvi B.R."/>
            <person name="Bernardo de Carvalho A."/>
            <person name="Caspi A."/>
            <person name="Castrezana S."/>
            <person name="Celniker S.E."/>
            <person name="Chang J.L."/>
            <person name="Chapple C."/>
            <person name="Chatterji S."/>
            <person name="Chinwalla A."/>
            <person name="Civetta A."/>
            <person name="Clifton S.W."/>
            <person name="Comeron J.M."/>
            <person name="Costello J.C."/>
            <person name="Coyne J.A."/>
            <person name="Daub J."/>
            <person name="David R.G."/>
            <person name="Delcher A.L."/>
            <person name="Delehaunty K."/>
            <person name="Do C.B."/>
            <person name="Ebling H."/>
            <person name="Edwards K."/>
            <person name="Eickbush T."/>
            <person name="Evans J.D."/>
            <person name="Filipski A."/>
            <person name="Findeiss S."/>
            <person name="Freyhult E."/>
            <person name="Fulton L."/>
            <person name="Fulton R."/>
            <person name="Garcia A.C."/>
            <person name="Gardiner A."/>
            <person name="Garfield D.A."/>
            <person name="Garvin B.E."/>
            <person name="Gibson G."/>
            <person name="Gilbert D."/>
            <person name="Gnerre S."/>
            <person name="Godfrey J."/>
            <person name="Good R."/>
            <person name="Gotea V."/>
            <person name="Gravely B."/>
            <person name="Greenberg A.J."/>
            <person name="Griffiths-Jones S."/>
            <person name="Gross S."/>
            <person name="Guigo R."/>
            <person name="Gustafson E.A."/>
            <person name="Haerty W."/>
            <person name="Hahn M.W."/>
            <person name="Halligan D.L."/>
            <person name="Halpern A.L."/>
            <person name="Halter G.M."/>
            <person name="Han M.V."/>
            <person name="Heger A."/>
            <person name="Hillier L."/>
            <person name="Hinrichs A.S."/>
            <person name="Holmes I."/>
            <person name="Hoskins R.A."/>
            <person name="Hubisz M.J."/>
            <person name="Hultmark D."/>
            <person name="Huntley M.A."/>
            <person name="Jaffe D.B."/>
            <person name="Jagadeeshan S."/>
            <person name="Jeck W.R."/>
            <person name="Johnson J."/>
            <person name="Jones C.D."/>
            <person name="Jordan W.C."/>
            <person name="Karpen G.H."/>
            <person name="Kataoka E."/>
            <person name="Keightley P.D."/>
            <person name="Kheradpour P."/>
            <person name="Kirkness E.F."/>
            <person name="Koerich L.B."/>
            <person name="Kristiansen K."/>
            <person name="Kudrna D."/>
            <person name="Kulathinal R.J."/>
            <person name="Kumar S."/>
            <person name="Kwok R."/>
            <person name="Lander E."/>
            <person name="Langley C.H."/>
            <person name="Lapoint R."/>
            <person name="Lazzaro B.P."/>
            <person name="Lee S.J."/>
            <person name="Levesque L."/>
            <person name="Li R."/>
            <person name="Lin C.F."/>
            <person name="Lin M.F."/>
            <person name="Lindblad-Toh K."/>
            <person name="Llopart A."/>
            <person name="Long M."/>
            <person name="Low L."/>
            <person name="Lozovsky E."/>
            <person name="Lu J."/>
            <person name="Luo M."/>
            <person name="Machado C.A."/>
            <person name="Makalowski W."/>
            <person name="Marzo M."/>
            <person name="Matsuda M."/>
            <person name="Matzkin L."/>
            <person name="McAllister B."/>
            <person name="McBride C.S."/>
            <person name="McKernan B."/>
            <person name="McKernan K."/>
            <person name="Mendez-Lago M."/>
            <person name="Minx P."/>
            <person name="Mollenhauer M.U."/>
            <person name="Montooth K."/>
            <person name="Mount S.M."/>
            <person name="Mu X."/>
            <person name="Myers E."/>
            <person name="Negre B."/>
            <person name="Newfeld S."/>
            <person name="Nielsen R."/>
            <person name="Noor M.A."/>
            <person name="O'Grady P."/>
            <person name="Pachter L."/>
            <person name="Papaceit M."/>
            <person name="Parisi M.J."/>
            <person name="Parisi M."/>
            <person name="Parts L."/>
            <person name="Pedersen J.S."/>
            <person name="Pesole G."/>
            <person name="Phillippy A.M."/>
            <person name="Ponting C.P."/>
            <person name="Pop M."/>
            <person name="Porcelli D."/>
            <person name="Powell J.R."/>
            <person name="Prohaska S."/>
            <person name="Pruitt K."/>
            <person name="Puig M."/>
            <person name="Quesneville H."/>
            <person name="Ram K.R."/>
            <person name="Rand D."/>
            <person name="Rasmussen M.D."/>
            <person name="Reed L.K."/>
            <person name="Reenan R."/>
            <person name="Reily A."/>
            <person name="Remington K.A."/>
            <person name="Rieger T.T."/>
            <person name="Ritchie M.G."/>
            <person name="Robin C."/>
            <person name="Rogers Y.H."/>
            <person name="Rohde C."/>
            <person name="Rozas J."/>
            <person name="Rubenfield M.J."/>
            <person name="Ruiz A."/>
            <person name="Russo S."/>
            <person name="Salzberg S.L."/>
            <person name="Sanchez-Gracia A."/>
            <person name="Saranga D.J."/>
            <person name="Sato H."/>
            <person name="Schaeffer S.W."/>
            <person name="Schatz M.C."/>
            <person name="Schlenke T."/>
            <person name="Schwartz R."/>
            <person name="Segarra C."/>
            <person name="Singh R.S."/>
            <person name="Sirot L."/>
            <person name="Sirota M."/>
            <person name="Sisneros N.B."/>
            <person name="Smith C.D."/>
            <person name="Smith T.F."/>
            <person name="Spieth J."/>
            <person name="Stage D.E."/>
            <person name="Stark A."/>
            <person name="Stephan W."/>
            <person name="Strausberg R.L."/>
            <person name="Strempel S."/>
            <person name="Sturgill D."/>
            <person name="Sutton G."/>
            <person name="Sutton G.G."/>
            <person name="Tao W."/>
            <person name="Teichmann S."/>
            <person name="Tobari Y.N."/>
            <person name="Tomimura Y."/>
            <person name="Tsolas J.M."/>
            <person name="Valente V.L."/>
            <person name="Venter E."/>
            <person name="Venter J.C."/>
            <person name="Vicario S."/>
            <person name="Vieira F.G."/>
            <person name="Vilella A.J."/>
            <person name="Villasante A."/>
            <person name="Walenz B."/>
            <person name="Wang J."/>
            <person name="Wasserman M."/>
            <person name="Watts T."/>
            <person name="Wilson D."/>
            <person name="Wilson R.K."/>
            <person name="Wing R.A."/>
            <person name="Wolfner M.F."/>
            <person name="Wong A."/>
            <person name="Wong G.K."/>
            <person name="Wu C.I."/>
            <person name="Wu G."/>
            <person name="Yamamoto D."/>
            <person name="Yang H.P."/>
            <person name="Yang S.P."/>
            <person name="Yorke J.A."/>
            <person name="Yoshida K."/>
            <person name="Zdobnov E."/>
            <person name="Zhang P."/>
            <person name="Zhang Y."/>
            <person name="Zimin A.V."/>
            <person name="Baldwin J."/>
            <person name="Abdouelleil A."/>
            <person name="Abdulkadir J."/>
            <person name="Abebe A."/>
            <person name="Abera B."/>
            <person name="Abreu J."/>
            <person name="Acer S.C."/>
            <person name="Aftuck L."/>
            <person name="Alexander A."/>
            <person name="An P."/>
            <person name="Anderson E."/>
            <person name="Anderson S."/>
            <person name="Arachi H."/>
            <person name="Azer M."/>
            <person name="Bachantsang P."/>
            <person name="Barry A."/>
            <person name="Bayul T."/>
            <person name="Berlin A."/>
            <person name="Bessette D."/>
            <person name="Bloom T."/>
            <person name="Blye J."/>
            <person name="Boguslavskiy L."/>
            <person name="Bonnet C."/>
            <person name="Boukhgalter B."/>
            <person name="Bourzgui I."/>
            <person name="Brown A."/>
            <person name="Cahill P."/>
            <person name="Channer S."/>
            <person name="Cheshatsang Y."/>
            <person name="Chuda L."/>
            <person name="Citroen M."/>
            <person name="Collymore A."/>
            <person name="Cooke P."/>
            <person name="Costello M."/>
            <person name="D'Aco K."/>
            <person name="Daza R."/>
            <person name="De Haan G."/>
            <person name="DeGray S."/>
            <person name="DeMaso C."/>
            <person name="Dhargay N."/>
            <person name="Dooley K."/>
            <person name="Dooley E."/>
            <person name="Doricent M."/>
            <person name="Dorje P."/>
            <person name="Dorjee K."/>
            <person name="Dupes A."/>
            <person name="Elong R."/>
            <person name="Falk J."/>
            <person name="Farina A."/>
            <person name="Faro S."/>
            <person name="Ferguson D."/>
            <person name="Fisher S."/>
            <person name="Foley C.D."/>
            <person name="Franke A."/>
            <person name="Friedrich D."/>
            <person name="Gadbois L."/>
            <person name="Gearin G."/>
            <person name="Gearin C.R."/>
            <person name="Giannoukos G."/>
            <person name="Goode T."/>
            <person name="Graham J."/>
            <person name="Grandbois E."/>
            <person name="Grewal S."/>
            <person name="Gyaltsen K."/>
            <person name="Hafez N."/>
            <person name="Hagos B."/>
            <person name="Hall J."/>
            <person name="Henson C."/>
            <person name="Hollinger A."/>
            <person name="Honan T."/>
            <person name="Huard M.D."/>
            <person name="Hughes L."/>
            <person name="Hurhula B."/>
            <person name="Husby M.E."/>
            <person name="Kamat A."/>
            <person name="Kanga B."/>
            <person name="Kashin S."/>
            <person name="Khazanovich D."/>
            <person name="Kisner P."/>
            <person name="Lance K."/>
            <person name="Lara M."/>
            <person name="Lee W."/>
            <person name="Lennon N."/>
            <person name="Letendre F."/>
            <person name="LeVine R."/>
            <person name="Lipovsky A."/>
            <person name="Liu X."/>
            <person name="Liu J."/>
            <person name="Liu S."/>
            <person name="Lokyitsang T."/>
            <person name="Lokyitsang Y."/>
            <person name="Lubonja R."/>
            <person name="Lui A."/>
            <person name="MacDonald P."/>
            <person name="Magnisalis V."/>
            <person name="Maru K."/>
            <person name="Matthews C."/>
            <person name="McCusker W."/>
            <person name="McDonough S."/>
            <person name="Mehta T."/>
            <person name="Meldrim J."/>
            <person name="Meneus L."/>
            <person name="Mihai O."/>
            <person name="Mihalev A."/>
            <person name="Mihova T."/>
            <person name="Mittelman R."/>
            <person name="Mlenga V."/>
            <person name="Montmayeur A."/>
            <person name="Mulrain L."/>
            <person name="Navidi A."/>
            <person name="Naylor J."/>
            <person name="Negash T."/>
            <person name="Nguyen T."/>
            <person name="Nguyen N."/>
            <person name="Nicol R."/>
            <person name="Norbu C."/>
            <person name="Norbu N."/>
            <person name="Novod N."/>
            <person name="O'Neill B."/>
            <person name="Osman S."/>
            <person name="Markiewicz E."/>
            <person name="Oyono O.L."/>
            <person name="Patti C."/>
            <person name="Phunkhang P."/>
            <person name="Pierre F."/>
            <person name="Priest M."/>
            <person name="Raghuraman S."/>
            <person name="Rege F."/>
            <person name="Reyes R."/>
            <person name="Rise C."/>
            <person name="Rogov P."/>
            <person name="Ross K."/>
            <person name="Ryan E."/>
            <person name="Settipalli S."/>
            <person name="Shea T."/>
            <person name="Sherpa N."/>
            <person name="Shi L."/>
            <person name="Shih D."/>
            <person name="Sparrow T."/>
            <person name="Spaulding J."/>
            <person name="Stalker J."/>
            <person name="Stange-Thomann N."/>
            <person name="Stavropoulos S."/>
            <person name="Stone C."/>
            <person name="Strader C."/>
            <person name="Tesfaye S."/>
            <person name="Thomson T."/>
            <person name="Thoulutsang Y."/>
            <person name="Thoulutsang D."/>
            <person name="Topham K."/>
            <person name="Topping I."/>
            <person name="Tsamla T."/>
            <person name="Vassiliev H."/>
            <person name="Vo A."/>
            <person name="Wangchuk T."/>
            <person name="Wangdi T."/>
            <person name="Weiand M."/>
            <person name="Wilkinson J."/>
            <person name="Wilson A."/>
            <person name="Yadav S."/>
            <person name="Young G."/>
            <person name="Yu Q."/>
            <person name="Zembek L."/>
            <person name="Zhong D."/>
            <person name="Zimmer A."/>
            <person name="Zwirko Z."/>
            <person name="Jaffe D.B."/>
            <person name="Alvarez P."/>
            <person name="Brockman W."/>
            <person name="Butler J."/>
            <person name="Chin C."/>
            <person name="Gnerre S."/>
            <person name="Grabherr M."/>
            <person name="Kleber M."/>
            <person name="Mauceli E."/>
            <person name="MacCallum I."/>
        </authorList>
    </citation>
    <scope>NUCLEOTIDE SEQUENCE [LARGE SCALE GENOMIC DNA]</scope>
    <source>
        <strain evidence="2">white501</strain>
    </source>
</reference>
<accession>B4NUM0</accession>
<evidence type="ECO:0000313" key="1">
    <source>
        <dbReference type="EMBL" id="EDX16667.1"/>
    </source>
</evidence>
<dbReference type="HOGENOM" id="CLU_2148454_0_0_1"/>
<dbReference type="OMA" id="HWACTPL"/>
<keyword evidence="2" id="KW-1185">Reference proteome</keyword>
<sequence>MEMEMEMAKAKAKANAKAKAMVLKMKMKMELRLERLELKLKMVKGLGPGSGLAAVWGSGVGLANFYSAFINSPVVQRCGGHWACTPLRMSMIVKISSQAAPSLAGDSSTCFLDTNQRG</sequence>
<gene>
    <name evidence="1" type="primary">Dsim\GD24852</name>
    <name evidence="1" type="ORF">Dsim_GD24852</name>
</gene>